<reference evidence="1" key="1">
    <citation type="journal article" date="2019" name="bioRxiv">
        <title>The Genome of the Zebra Mussel, Dreissena polymorpha: A Resource for Invasive Species Research.</title>
        <authorList>
            <person name="McCartney M.A."/>
            <person name="Auch B."/>
            <person name="Kono T."/>
            <person name="Mallez S."/>
            <person name="Zhang Y."/>
            <person name="Obille A."/>
            <person name="Becker A."/>
            <person name="Abrahante J.E."/>
            <person name="Garbe J."/>
            <person name="Badalamenti J.P."/>
            <person name="Herman A."/>
            <person name="Mangelson H."/>
            <person name="Liachko I."/>
            <person name="Sullivan S."/>
            <person name="Sone E.D."/>
            <person name="Koren S."/>
            <person name="Silverstein K.A.T."/>
            <person name="Beckman K.B."/>
            <person name="Gohl D.M."/>
        </authorList>
    </citation>
    <scope>NUCLEOTIDE SEQUENCE</scope>
    <source>
        <strain evidence="1">Duluth1</strain>
        <tissue evidence="1">Whole animal</tissue>
    </source>
</reference>
<accession>A0A9D3YAU3</accession>
<organism evidence="1 2">
    <name type="scientific">Dreissena polymorpha</name>
    <name type="common">Zebra mussel</name>
    <name type="synonym">Mytilus polymorpha</name>
    <dbReference type="NCBI Taxonomy" id="45954"/>
    <lineage>
        <taxon>Eukaryota</taxon>
        <taxon>Metazoa</taxon>
        <taxon>Spiralia</taxon>
        <taxon>Lophotrochozoa</taxon>
        <taxon>Mollusca</taxon>
        <taxon>Bivalvia</taxon>
        <taxon>Autobranchia</taxon>
        <taxon>Heteroconchia</taxon>
        <taxon>Euheterodonta</taxon>
        <taxon>Imparidentia</taxon>
        <taxon>Neoheterodontei</taxon>
        <taxon>Myida</taxon>
        <taxon>Dreissenoidea</taxon>
        <taxon>Dreissenidae</taxon>
        <taxon>Dreissena</taxon>
    </lineage>
</organism>
<evidence type="ECO:0000313" key="1">
    <source>
        <dbReference type="EMBL" id="KAH3697108.1"/>
    </source>
</evidence>
<keyword evidence="2" id="KW-1185">Reference proteome</keyword>
<gene>
    <name evidence="1" type="ORF">DPMN_084595</name>
</gene>
<protein>
    <submittedName>
        <fullName evidence="1">Uncharacterized protein</fullName>
    </submittedName>
</protein>
<comment type="caution">
    <text evidence="1">The sequence shown here is derived from an EMBL/GenBank/DDBJ whole genome shotgun (WGS) entry which is preliminary data.</text>
</comment>
<evidence type="ECO:0000313" key="2">
    <source>
        <dbReference type="Proteomes" id="UP000828390"/>
    </source>
</evidence>
<sequence length="152" mass="17188">MLIYLVVSTVKKTKSFWHKNQTATSRKLIAIYWRKPQTGNLLEKTTDRQCESLFELDTCKETIKGLNLLLEEKDLKICELADSNVTNSNVNLETKKDNIYSDDICLCVIELAGLEVAAEKVSPVIQTVLKHLTKIQVPKHDLPNATTSQTIN</sequence>
<proteinExistence type="predicted"/>
<name>A0A9D3YAU3_DREPO</name>
<dbReference type="AlphaFoldDB" id="A0A9D3YAU3"/>
<reference evidence="1" key="2">
    <citation type="submission" date="2020-11" db="EMBL/GenBank/DDBJ databases">
        <authorList>
            <person name="McCartney M.A."/>
            <person name="Auch B."/>
            <person name="Kono T."/>
            <person name="Mallez S."/>
            <person name="Becker A."/>
            <person name="Gohl D.M."/>
            <person name="Silverstein K.A.T."/>
            <person name="Koren S."/>
            <person name="Bechman K.B."/>
            <person name="Herman A."/>
            <person name="Abrahante J.E."/>
            <person name="Garbe J."/>
        </authorList>
    </citation>
    <scope>NUCLEOTIDE SEQUENCE</scope>
    <source>
        <strain evidence="1">Duluth1</strain>
        <tissue evidence="1">Whole animal</tissue>
    </source>
</reference>
<dbReference type="Proteomes" id="UP000828390">
    <property type="component" value="Unassembled WGS sequence"/>
</dbReference>
<dbReference type="EMBL" id="JAIWYP010000016">
    <property type="protein sequence ID" value="KAH3697108.1"/>
    <property type="molecule type" value="Genomic_DNA"/>
</dbReference>